<dbReference type="OrthoDB" id="5495185at2"/>
<dbReference type="PANTHER" id="PTHR30203:SF30">
    <property type="entry name" value="OUTER MEMBRANE PROTEIN-RELATED"/>
    <property type="match status" value="1"/>
</dbReference>
<comment type="caution">
    <text evidence="4">The sequence shown here is derived from an EMBL/GenBank/DDBJ whole genome shotgun (WGS) entry which is preliminary data.</text>
</comment>
<dbReference type="Pfam" id="PF02321">
    <property type="entry name" value="OEP"/>
    <property type="match status" value="1"/>
</dbReference>
<dbReference type="SUPFAM" id="SSF56954">
    <property type="entry name" value="Outer membrane efflux proteins (OEP)"/>
    <property type="match status" value="1"/>
</dbReference>
<feature type="signal peptide" evidence="3">
    <location>
        <begin position="1"/>
        <end position="18"/>
    </location>
</feature>
<keyword evidence="5" id="KW-1185">Reference proteome</keyword>
<evidence type="ECO:0000256" key="3">
    <source>
        <dbReference type="SAM" id="SignalP"/>
    </source>
</evidence>
<evidence type="ECO:0000256" key="2">
    <source>
        <dbReference type="SAM" id="Coils"/>
    </source>
</evidence>
<dbReference type="Proteomes" id="UP000075359">
    <property type="component" value="Unassembled WGS sequence"/>
</dbReference>
<dbReference type="InterPro" id="IPR003423">
    <property type="entry name" value="OMP_efflux"/>
</dbReference>
<accession>A0A151CE51</accession>
<sequence>MNYKLLLACMAAALQLQATSITSLLDTLEKRPEYRLDMLDVEKSALGKQTVSDKLMPTVGLYAGYEISSSPNGMLPIPPNTLIGMVKDQSIGQPFSKNIFREGVSFTWPLFVKSLYTLEEKAELLNLAAKEKRQLNLIQREAVVVGSVAQLRYLEALKSALNAKKRSIQQTEVTTKMKVKEGRAPQSAIFVLNSHVNELDIAMNNIDQSINLLISKIETLTGVHLTQSLPLRVKASVRRGEIFALRPLRSKAEAGKKGMKAANEAYIPSIVTKGNYTLSQADAYNNGRSLHEDYGTAGVYLSMPLFDASKGTASEQAKVDYLKEKTTLDQTEHRLRVQARQLEQEMRLLKKSVALARKSVADQKRLLKIAKVSLTNGTITQEEYLRYEDALADAKAVLYKAEAQRWQDMAQLAVIYGNDLRRIVK</sequence>
<dbReference type="RefSeq" id="WP_067332262.1">
    <property type="nucleotide sequence ID" value="NZ_LNKT01000067.1"/>
</dbReference>
<name>A0A151CE51_9BACT</name>
<evidence type="ECO:0000256" key="1">
    <source>
        <dbReference type="ARBA" id="ARBA00007613"/>
    </source>
</evidence>
<dbReference type="AlphaFoldDB" id="A0A151CE51"/>
<keyword evidence="3" id="KW-0732">Signal</keyword>
<reference evidence="4 5" key="1">
    <citation type="submission" date="2015-11" db="EMBL/GenBank/DDBJ databases">
        <title>Draft genome of Sulfurovum riftiae 1812E, a member of the Epsilonproteobacteria isolated from the tube of the deep-sea hydrothermal vent tubewom Riftia pachyptila.</title>
        <authorList>
            <person name="Vetriani C."/>
            <person name="Giovannelli D."/>
        </authorList>
    </citation>
    <scope>NUCLEOTIDE SEQUENCE [LARGE SCALE GENOMIC DNA]</scope>
    <source>
        <strain evidence="4 5">1812E</strain>
    </source>
</reference>
<dbReference type="Gene3D" id="1.20.1600.10">
    <property type="entry name" value="Outer membrane efflux proteins (OEP)"/>
    <property type="match status" value="1"/>
</dbReference>
<organism evidence="4 5">
    <name type="scientific">Sulfurovum riftiae</name>
    <dbReference type="NCBI Taxonomy" id="1630136"/>
    <lineage>
        <taxon>Bacteria</taxon>
        <taxon>Pseudomonadati</taxon>
        <taxon>Campylobacterota</taxon>
        <taxon>Epsilonproteobacteria</taxon>
        <taxon>Campylobacterales</taxon>
        <taxon>Sulfurovaceae</taxon>
        <taxon>Sulfurovum</taxon>
    </lineage>
</organism>
<protein>
    <recommendedName>
        <fullName evidence="6">Transporter</fullName>
    </recommendedName>
</protein>
<dbReference type="STRING" id="1630136.AS592_03425"/>
<feature type="coiled-coil region" evidence="2">
    <location>
        <begin position="121"/>
        <end position="174"/>
    </location>
</feature>
<evidence type="ECO:0000313" key="4">
    <source>
        <dbReference type="EMBL" id="KYJ85801.1"/>
    </source>
</evidence>
<evidence type="ECO:0008006" key="6">
    <source>
        <dbReference type="Google" id="ProtNLM"/>
    </source>
</evidence>
<evidence type="ECO:0000313" key="5">
    <source>
        <dbReference type="Proteomes" id="UP000075359"/>
    </source>
</evidence>
<dbReference type="PANTHER" id="PTHR30203">
    <property type="entry name" value="OUTER MEMBRANE CATION EFFLUX PROTEIN"/>
    <property type="match status" value="1"/>
</dbReference>
<gene>
    <name evidence="4" type="ORF">AS592_03425</name>
</gene>
<dbReference type="GO" id="GO:0015562">
    <property type="term" value="F:efflux transmembrane transporter activity"/>
    <property type="evidence" value="ECO:0007669"/>
    <property type="project" value="InterPro"/>
</dbReference>
<dbReference type="InterPro" id="IPR010131">
    <property type="entry name" value="MdtP/NodT-like"/>
</dbReference>
<comment type="similarity">
    <text evidence="1">Belongs to the outer membrane factor (OMF) (TC 1.B.17) family.</text>
</comment>
<keyword evidence="2" id="KW-0175">Coiled coil</keyword>
<feature type="coiled-coil region" evidence="2">
    <location>
        <begin position="332"/>
        <end position="359"/>
    </location>
</feature>
<proteinExistence type="inferred from homology"/>
<dbReference type="EMBL" id="LNKT01000067">
    <property type="protein sequence ID" value="KYJ85801.1"/>
    <property type="molecule type" value="Genomic_DNA"/>
</dbReference>
<feature type="chain" id="PRO_5007578388" description="Transporter" evidence="3">
    <location>
        <begin position="19"/>
        <end position="425"/>
    </location>
</feature>